<reference evidence="1" key="1">
    <citation type="journal article" date="2021" name="bioRxiv">
        <title>Whole Genome Assembly and Annotation of Northern Wild Rice, Zizania palustris L., Supports a Whole Genome Duplication in the Zizania Genus.</title>
        <authorList>
            <person name="Haas M."/>
            <person name="Kono T."/>
            <person name="Macchietto M."/>
            <person name="Millas R."/>
            <person name="McGilp L."/>
            <person name="Shao M."/>
            <person name="Duquette J."/>
            <person name="Hirsch C.N."/>
            <person name="Kimball J."/>
        </authorList>
    </citation>
    <scope>NUCLEOTIDE SEQUENCE</scope>
    <source>
        <tissue evidence="1">Fresh leaf tissue</tissue>
    </source>
</reference>
<dbReference type="AlphaFoldDB" id="A0A8J5TDV3"/>
<proteinExistence type="predicted"/>
<reference evidence="1" key="2">
    <citation type="submission" date="2021-02" db="EMBL/GenBank/DDBJ databases">
        <authorList>
            <person name="Kimball J.A."/>
            <person name="Haas M.W."/>
            <person name="Macchietto M."/>
            <person name="Kono T."/>
            <person name="Duquette J."/>
            <person name="Shao M."/>
        </authorList>
    </citation>
    <scope>NUCLEOTIDE SEQUENCE</scope>
    <source>
        <tissue evidence="1">Fresh leaf tissue</tissue>
    </source>
</reference>
<organism evidence="1 2">
    <name type="scientific">Zizania palustris</name>
    <name type="common">Northern wild rice</name>
    <dbReference type="NCBI Taxonomy" id="103762"/>
    <lineage>
        <taxon>Eukaryota</taxon>
        <taxon>Viridiplantae</taxon>
        <taxon>Streptophyta</taxon>
        <taxon>Embryophyta</taxon>
        <taxon>Tracheophyta</taxon>
        <taxon>Spermatophyta</taxon>
        <taxon>Magnoliopsida</taxon>
        <taxon>Liliopsida</taxon>
        <taxon>Poales</taxon>
        <taxon>Poaceae</taxon>
        <taxon>BOP clade</taxon>
        <taxon>Oryzoideae</taxon>
        <taxon>Oryzeae</taxon>
        <taxon>Zizaniinae</taxon>
        <taxon>Zizania</taxon>
    </lineage>
</organism>
<name>A0A8J5TDV3_ZIZPA</name>
<dbReference type="EMBL" id="JAAALK010000282">
    <property type="protein sequence ID" value="KAG8077304.1"/>
    <property type="molecule type" value="Genomic_DNA"/>
</dbReference>
<sequence length="105" mass="12464">MDKGSSYTTVHLSIQINLAEKKFQDRSQSHKEEQNRTEQLLDWIGDIRNDLNLLLVTEFFRASDSGFQEYNKIKAPHISMPWTPLYSIYYRNRVSVHLVFFRVIV</sequence>
<accession>A0A8J5TDV3</accession>
<keyword evidence="2" id="KW-1185">Reference proteome</keyword>
<evidence type="ECO:0000313" key="2">
    <source>
        <dbReference type="Proteomes" id="UP000729402"/>
    </source>
</evidence>
<comment type="caution">
    <text evidence="1">The sequence shown here is derived from an EMBL/GenBank/DDBJ whole genome shotgun (WGS) entry which is preliminary data.</text>
</comment>
<gene>
    <name evidence="1" type="ORF">GUJ93_ZPchr0007g5611</name>
</gene>
<evidence type="ECO:0000313" key="1">
    <source>
        <dbReference type="EMBL" id="KAG8077304.1"/>
    </source>
</evidence>
<protein>
    <submittedName>
        <fullName evidence="1">Uncharacterized protein</fullName>
    </submittedName>
</protein>
<dbReference type="Proteomes" id="UP000729402">
    <property type="component" value="Unassembled WGS sequence"/>
</dbReference>